<feature type="transmembrane region" description="Helical" evidence="1">
    <location>
        <begin position="12"/>
        <end position="29"/>
    </location>
</feature>
<dbReference type="EMBL" id="JAVRHV010000001">
    <property type="protein sequence ID" value="MDT0551944.1"/>
    <property type="molecule type" value="Genomic_DNA"/>
</dbReference>
<protein>
    <submittedName>
        <fullName evidence="3">Histidine kinase</fullName>
    </submittedName>
</protein>
<feature type="transmembrane region" description="Helical" evidence="1">
    <location>
        <begin position="120"/>
        <end position="139"/>
    </location>
</feature>
<dbReference type="PANTHER" id="PTHR34220:SF7">
    <property type="entry name" value="SENSOR HISTIDINE KINASE YPDA"/>
    <property type="match status" value="1"/>
</dbReference>
<evidence type="ECO:0000259" key="2">
    <source>
        <dbReference type="Pfam" id="PF06580"/>
    </source>
</evidence>
<evidence type="ECO:0000256" key="1">
    <source>
        <dbReference type="SAM" id="Phobius"/>
    </source>
</evidence>
<organism evidence="3 4">
    <name type="scientific">Urechidicola vernalis</name>
    <dbReference type="NCBI Taxonomy" id="3075600"/>
    <lineage>
        <taxon>Bacteria</taxon>
        <taxon>Pseudomonadati</taxon>
        <taxon>Bacteroidota</taxon>
        <taxon>Flavobacteriia</taxon>
        <taxon>Flavobacteriales</taxon>
        <taxon>Flavobacteriaceae</taxon>
        <taxon>Urechidicola</taxon>
    </lineage>
</organism>
<keyword evidence="1" id="KW-1133">Transmembrane helix</keyword>
<dbReference type="GO" id="GO:0016301">
    <property type="term" value="F:kinase activity"/>
    <property type="evidence" value="ECO:0007669"/>
    <property type="project" value="UniProtKB-KW"/>
</dbReference>
<keyword evidence="1" id="KW-0472">Membrane</keyword>
<evidence type="ECO:0000313" key="4">
    <source>
        <dbReference type="Proteomes" id="UP001252186"/>
    </source>
</evidence>
<proteinExistence type="predicted"/>
<comment type="caution">
    <text evidence="3">The sequence shown here is derived from an EMBL/GenBank/DDBJ whole genome shotgun (WGS) entry which is preliminary data.</text>
</comment>
<dbReference type="RefSeq" id="WP_311591765.1">
    <property type="nucleotide sequence ID" value="NZ_JAVRHV010000001.1"/>
</dbReference>
<gene>
    <name evidence="3" type="ORF">RM519_01680</name>
</gene>
<dbReference type="InterPro" id="IPR010559">
    <property type="entry name" value="Sig_transdc_His_kin_internal"/>
</dbReference>
<feature type="transmembrane region" description="Helical" evidence="1">
    <location>
        <begin position="79"/>
        <end position="108"/>
    </location>
</feature>
<feature type="domain" description="Signal transduction histidine kinase internal region" evidence="2">
    <location>
        <begin position="163"/>
        <end position="240"/>
    </location>
</feature>
<name>A0ABU2Y169_9FLAO</name>
<keyword evidence="1" id="KW-0812">Transmembrane</keyword>
<accession>A0ABU2Y169</accession>
<dbReference type="InterPro" id="IPR050640">
    <property type="entry name" value="Bact_2-comp_sensor_kinase"/>
</dbReference>
<dbReference type="Pfam" id="PF06580">
    <property type="entry name" value="His_kinase"/>
    <property type="match status" value="1"/>
</dbReference>
<dbReference type="PANTHER" id="PTHR34220">
    <property type="entry name" value="SENSOR HISTIDINE KINASE YPDA"/>
    <property type="match status" value="1"/>
</dbReference>
<keyword evidence="3" id="KW-0418">Kinase</keyword>
<sequence>MNIKQVKQTVIIRAAIIVSLLISVPRVLSFYDITDQISDDLVSISPKDIGLRFLAILIFSWVLLQFNTNTRFIYNKTSLLFRWVVTILINIVLWFVAVKILLYVYPLLIGQTIEGLEADLFYIIYFVVVLVLFFLSGILRYQIIHREDTIEKELLKQQSLENELTALRNQINPHFLFNSLNSLNSLVRENDDATQFINKLSFMYRYILQSSDRNMVTLKEELKFLDSYIYLIKTRYRERFFIEINIDDSLLSKCIPPLGLQVLVENAVKHNEISASNPLTVNVYTDNGFICVENEIRPRLTLAEGTGNGLSNLDKRLFLLKKQHITISDTDNVFKVKYSLN</sequence>
<feature type="transmembrane region" description="Helical" evidence="1">
    <location>
        <begin position="49"/>
        <end position="67"/>
    </location>
</feature>
<reference evidence="3 4" key="1">
    <citation type="submission" date="2023-09" db="EMBL/GenBank/DDBJ databases">
        <authorList>
            <person name="Rey-Velasco X."/>
        </authorList>
    </citation>
    <scope>NUCLEOTIDE SEQUENCE [LARGE SCALE GENOMIC DNA]</scope>
    <source>
        <strain evidence="3 4">P050</strain>
    </source>
</reference>
<keyword evidence="3" id="KW-0808">Transferase</keyword>
<keyword evidence="4" id="KW-1185">Reference proteome</keyword>
<dbReference type="Proteomes" id="UP001252186">
    <property type="component" value="Unassembled WGS sequence"/>
</dbReference>
<evidence type="ECO:0000313" key="3">
    <source>
        <dbReference type="EMBL" id="MDT0551944.1"/>
    </source>
</evidence>